<dbReference type="CDD" id="cd19481">
    <property type="entry name" value="RecA-like_protease"/>
    <property type="match status" value="1"/>
</dbReference>
<evidence type="ECO:0000313" key="3">
    <source>
        <dbReference type="Proteomes" id="UP000007148"/>
    </source>
</evidence>
<feature type="domain" description="AAA+ ATPase" evidence="1">
    <location>
        <begin position="459"/>
        <end position="584"/>
    </location>
</feature>
<proteinExistence type="predicted"/>
<keyword evidence="3" id="KW-1185">Reference proteome</keyword>
<dbReference type="Proteomes" id="UP000007148">
    <property type="component" value="Unassembled WGS sequence"/>
</dbReference>
<dbReference type="Gene3D" id="3.40.50.300">
    <property type="entry name" value="P-loop containing nucleotide triphosphate hydrolases"/>
    <property type="match status" value="1"/>
</dbReference>
<dbReference type="GO" id="GO:0016887">
    <property type="term" value="F:ATP hydrolysis activity"/>
    <property type="evidence" value="ECO:0007669"/>
    <property type="project" value="InterPro"/>
</dbReference>
<dbReference type="SMART" id="SM00382">
    <property type="entry name" value="AAA"/>
    <property type="match status" value="1"/>
</dbReference>
<dbReference type="PANTHER" id="PTHR46411:SF3">
    <property type="entry name" value="AAA+ ATPASE DOMAIN-CONTAINING PROTEIN"/>
    <property type="match status" value="1"/>
</dbReference>
<dbReference type="eggNOG" id="KOG0742">
    <property type="taxonomic scope" value="Eukaryota"/>
</dbReference>
<dbReference type="STRING" id="1109443.G4T9U8"/>
<dbReference type="HOGENOM" id="CLU_004471_6_3_1"/>
<dbReference type="PANTHER" id="PTHR46411">
    <property type="entry name" value="FAMILY ATPASE, PUTATIVE-RELATED"/>
    <property type="match status" value="1"/>
</dbReference>
<accession>G4T9U8</accession>
<name>G4T9U8_SERID</name>
<comment type="caution">
    <text evidence="2">The sequence shown here is derived from an EMBL/GenBank/DDBJ whole genome shotgun (WGS) entry which is preliminary data.</text>
</comment>
<dbReference type="AlphaFoldDB" id="G4T9U8"/>
<dbReference type="InterPro" id="IPR003959">
    <property type="entry name" value="ATPase_AAA_core"/>
</dbReference>
<dbReference type="GO" id="GO:0005524">
    <property type="term" value="F:ATP binding"/>
    <property type="evidence" value="ECO:0007669"/>
    <property type="project" value="InterPro"/>
</dbReference>
<evidence type="ECO:0000313" key="2">
    <source>
        <dbReference type="EMBL" id="CCA68071.1"/>
    </source>
</evidence>
<gene>
    <name evidence="2" type="ORF">PIIN_01938</name>
</gene>
<dbReference type="InParanoid" id="G4T9U8"/>
<dbReference type="SUPFAM" id="SSF52540">
    <property type="entry name" value="P-loop containing nucleoside triphosphate hydrolases"/>
    <property type="match status" value="1"/>
</dbReference>
<dbReference type="InterPro" id="IPR054289">
    <property type="entry name" value="DUF7025"/>
</dbReference>
<dbReference type="Pfam" id="PF22942">
    <property type="entry name" value="DUF7025"/>
    <property type="match status" value="1"/>
</dbReference>
<dbReference type="InterPro" id="IPR003593">
    <property type="entry name" value="AAA+_ATPase"/>
</dbReference>
<protein>
    <submittedName>
        <fullName evidence="2">Related to TOB3 (Member of AAA-ATPase family)</fullName>
    </submittedName>
</protein>
<dbReference type="EMBL" id="CAFZ01000025">
    <property type="protein sequence ID" value="CCA68071.1"/>
    <property type="molecule type" value="Genomic_DNA"/>
</dbReference>
<dbReference type="OMA" id="FDWENKY"/>
<dbReference type="OrthoDB" id="10042665at2759"/>
<reference evidence="2 3" key="1">
    <citation type="journal article" date="2011" name="PLoS Pathog.">
        <title>Endophytic Life Strategies Decoded by Genome and Transcriptome Analyses of the Mutualistic Root Symbiont Piriformospora indica.</title>
        <authorList>
            <person name="Zuccaro A."/>
            <person name="Lahrmann U."/>
            <person name="Guldener U."/>
            <person name="Langen G."/>
            <person name="Pfiffi S."/>
            <person name="Biedenkopf D."/>
            <person name="Wong P."/>
            <person name="Samans B."/>
            <person name="Grimm C."/>
            <person name="Basiewicz M."/>
            <person name="Murat C."/>
            <person name="Martin F."/>
            <person name="Kogel K.H."/>
        </authorList>
    </citation>
    <scope>NUCLEOTIDE SEQUENCE [LARGE SCALE GENOMIC DNA]</scope>
    <source>
        <strain evidence="2 3">DSM 11827</strain>
    </source>
</reference>
<organism evidence="2 3">
    <name type="scientific">Serendipita indica (strain DSM 11827)</name>
    <name type="common">Root endophyte fungus</name>
    <name type="synonym">Piriformospora indica</name>
    <dbReference type="NCBI Taxonomy" id="1109443"/>
    <lineage>
        <taxon>Eukaryota</taxon>
        <taxon>Fungi</taxon>
        <taxon>Dikarya</taxon>
        <taxon>Basidiomycota</taxon>
        <taxon>Agaricomycotina</taxon>
        <taxon>Agaricomycetes</taxon>
        <taxon>Sebacinales</taxon>
        <taxon>Serendipitaceae</taxon>
        <taxon>Serendipita</taxon>
    </lineage>
</organism>
<evidence type="ECO:0000259" key="1">
    <source>
        <dbReference type="SMART" id="SM00382"/>
    </source>
</evidence>
<dbReference type="InterPro" id="IPR027417">
    <property type="entry name" value="P-loop_NTPase"/>
</dbReference>
<sequence length="714" mass="80759">MPVSRTCSLLPSSTSSLQMSFIWPAPRTFDATVEENPAGTKTGYARVDEVYDEAKRTWTLRDSAPYEPKATNVEEKGPYHDHCFLLKHRYEIASTTPKISIVIQSTALRDTIHNAANDNDLINLYTGAPEIPPEKILPYYYILSDALDKASVKASRDGNDLAIKQLAVFLDFLRSEFASYFSTIEAQLANMEISFEYLRSILIPGREFYTTDALTGLPRIVTLQDVMKHQSNGMWFYQLKFEYLETYANFDSENASMIRGRFGRASLSTVLNEYRGPCKIHSFQYFPLEYHAMKDDIRRALITRGKKWASYDGLHHVTYNGIGYKGQAKQYLKGRAIIDKSTFRRINHGGPVPDKAYMNEYDAVRDEKEREADGKTRDENGLTDDDYVLATPLLYGFALGNKQWAAFNVELVEEIVWNDEAFANLVLPPEKKSLIQALVEAHSSKTQSTFDDFIAGKGQGLVINLFGPPGVGKTMSAEATSEHLRKPLYVVGAGDLGTNAASLDAKLSQIFDIGHSWNAVVLIDEADVFLEERSVHDLDRNALVAVFLRQLEYFAGILFLTTNRVKTFDPAFASRIHVALRYNDLDGGTKDAIWKAFLGKVRVADTLGEKEWEILKTKNVNGRQIKNAVKTAQALAHNQRENLTFKHINHVLEMMEQFERDLETIKVSAISAASPQDDLPKRRTKRSKMYDDWDEEEVQWGGTYGMAPINFGYH</sequence>
<dbReference type="Pfam" id="PF00004">
    <property type="entry name" value="AAA"/>
    <property type="match status" value="1"/>
</dbReference>